<organism evidence="4 5">
    <name type="scientific">Hypsizygus marmoreus</name>
    <name type="common">White beech mushroom</name>
    <name type="synonym">Agaricus marmoreus</name>
    <dbReference type="NCBI Taxonomy" id="39966"/>
    <lineage>
        <taxon>Eukaryota</taxon>
        <taxon>Fungi</taxon>
        <taxon>Dikarya</taxon>
        <taxon>Basidiomycota</taxon>
        <taxon>Agaricomycotina</taxon>
        <taxon>Agaricomycetes</taxon>
        <taxon>Agaricomycetidae</taxon>
        <taxon>Agaricales</taxon>
        <taxon>Tricholomatineae</taxon>
        <taxon>Lyophyllaceae</taxon>
        <taxon>Hypsizygus</taxon>
    </lineage>
</organism>
<name>A0A369JSH4_HYPMA</name>
<dbReference type="PROSITE" id="PS50137">
    <property type="entry name" value="DS_RBD"/>
    <property type="match status" value="1"/>
</dbReference>
<dbReference type="GO" id="GO:0003723">
    <property type="term" value="F:RNA binding"/>
    <property type="evidence" value="ECO:0007669"/>
    <property type="project" value="UniProtKB-UniRule"/>
</dbReference>
<feature type="region of interest" description="Disordered" evidence="2">
    <location>
        <begin position="34"/>
        <end position="66"/>
    </location>
</feature>
<accession>A0A369JSH4</accession>
<feature type="domain" description="DRBM" evidence="3">
    <location>
        <begin position="22"/>
        <end position="98"/>
    </location>
</feature>
<evidence type="ECO:0000256" key="1">
    <source>
        <dbReference type="PROSITE-ProRule" id="PRU00266"/>
    </source>
</evidence>
<gene>
    <name evidence="4" type="ORF">Hypma_009122</name>
</gene>
<sequence>MSSHTAIPYKLSKSSILPSTGNYSGALHNFGQKYYPRRPPLPRNGLSTAKVGSSSTNGPSEFDGDVTVRGEIMGTGVASQKSVARQLAAKQACEALSASNEQPHYDE</sequence>
<evidence type="ECO:0000259" key="3">
    <source>
        <dbReference type="PROSITE" id="PS50137"/>
    </source>
</evidence>
<reference evidence="4" key="1">
    <citation type="submission" date="2018-04" db="EMBL/GenBank/DDBJ databases">
        <title>Whole genome sequencing of Hypsizygus marmoreus.</title>
        <authorList>
            <person name="Choi I.-G."/>
            <person name="Min B."/>
            <person name="Kim J.-G."/>
            <person name="Kim S."/>
            <person name="Oh Y.-L."/>
            <person name="Kong W.-S."/>
            <person name="Park H."/>
            <person name="Jeong J."/>
            <person name="Song E.-S."/>
        </authorList>
    </citation>
    <scope>NUCLEOTIDE SEQUENCE [LARGE SCALE GENOMIC DNA]</scope>
    <source>
        <strain evidence="4">51987-8</strain>
    </source>
</reference>
<dbReference type="Gene3D" id="3.30.160.20">
    <property type="match status" value="1"/>
</dbReference>
<feature type="compositionally biased region" description="Polar residues" evidence="2">
    <location>
        <begin position="45"/>
        <end position="59"/>
    </location>
</feature>
<dbReference type="Proteomes" id="UP000076154">
    <property type="component" value="Unassembled WGS sequence"/>
</dbReference>
<keyword evidence="1" id="KW-0694">RNA-binding</keyword>
<dbReference type="Pfam" id="PF00035">
    <property type="entry name" value="dsrm"/>
    <property type="match status" value="1"/>
</dbReference>
<dbReference type="SUPFAM" id="SSF54768">
    <property type="entry name" value="dsRNA-binding domain-like"/>
    <property type="match status" value="1"/>
</dbReference>
<dbReference type="InterPro" id="IPR014720">
    <property type="entry name" value="dsRBD_dom"/>
</dbReference>
<evidence type="ECO:0000313" key="4">
    <source>
        <dbReference type="EMBL" id="RDB23325.1"/>
    </source>
</evidence>
<dbReference type="AlphaFoldDB" id="A0A369JSH4"/>
<comment type="caution">
    <text evidence="4">The sequence shown here is derived from an EMBL/GenBank/DDBJ whole genome shotgun (WGS) entry which is preliminary data.</text>
</comment>
<dbReference type="OrthoDB" id="3246846at2759"/>
<keyword evidence="5" id="KW-1185">Reference proteome</keyword>
<evidence type="ECO:0000313" key="5">
    <source>
        <dbReference type="Proteomes" id="UP000076154"/>
    </source>
</evidence>
<evidence type="ECO:0000256" key="2">
    <source>
        <dbReference type="SAM" id="MobiDB-lite"/>
    </source>
</evidence>
<dbReference type="EMBL" id="LUEZ02000046">
    <property type="protein sequence ID" value="RDB23325.1"/>
    <property type="molecule type" value="Genomic_DNA"/>
</dbReference>
<protein>
    <recommendedName>
        <fullName evidence="3">DRBM domain-containing protein</fullName>
    </recommendedName>
</protein>
<dbReference type="InParanoid" id="A0A369JSH4"/>
<proteinExistence type="predicted"/>